<feature type="domain" description="Glycosyl transferase family 28 C-terminal" evidence="6">
    <location>
        <begin position="1"/>
        <end position="110"/>
    </location>
</feature>
<dbReference type="EMBL" id="MT631222">
    <property type="protein sequence ID" value="QNO46822.1"/>
    <property type="molecule type" value="Genomic_DNA"/>
</dbReference>
<evidence type="ECO:0000313" key="7">
    <source>
        <dbReference type="EMBL" id="QNO46822.1"/>
    </source>
</evidence>
<evidence type="ECO:0000259" key="6">
    <source>
        <dbReference type="Pfam" id="PF04101"/>
    </source>
</evidence>
<accession>A0A7G9YFN8</accession>
<sequence length="150" mass="17009">MIFVTVGTTIWFDDLIETIDQLVANGQIHEPVVCQIGNGRYIPKNCECFRFQKSIDEWIQRSSMVICHGGTGTVLSLLAMQKPFVAVANPMGADDHQSQFLKRLERTGCVVWCRNLDDLPHFIRKAATFKPRPLGTKHLADDIKDFLKSF</sequence>
<dbReference type="PANTHER" id="PTHR12867">
    <property type="entry name" value="GLYCOSYL TRANSFERASE-RELATED"/>
    <property type="match status" value="1"/>
</dbReference>
<comment type="subcellular location">
    <subcellularLocation>
        <location evidence="1">Endoplasmic reticulum</location>
    </subcellularLocation>
</comment>
<comment type="similarity">
    <text evidence="2">Belongs to the glycosyltransferase 28 family.</text>
</comment>
<dbReference type="NCBIfam" id="NF041548">
    <property type="entry name" value="PssE"/>
    <property type="match status" value="1"/>
</dbReference>
<dbReference type="Gene3D" id="3.40.50.2000">
    <property type="entry name" value="Glycogen Phosphorylase B"/>
    <property type="match status" value="1"/>
</dbReference>
<reference evidence="7" key="1">
    <citation type="submission" date="2020-06" db="EMBL/GenBank/DDBJ databases">
        <title>Unique genomic features of the anaerobic methanotrophic archaea.</title>
        <authorList>
            <person name="Chadwick G.L."/>
            <person name="Skennerton C.T."/>
            <person name="Laso-Perez R."/>
            <person name="Leu A.O."/>
            <person name="Speth D.R."/>
            <person name="Yu H."/>
            <person name="Morgan-Lang C."/>
            <person name="Hatzenpichler R."/>
            <person name="Goudeau D."/>
            <person name="Malmstrom R."/>
            <person name="Brazelton W.J."/>
            <person name="Woyke T."/>
            <person name="Hallam S.J."/>
            <person name="Tyson G.W."/>
            <person name="Wegener G."/>
            <person name="Boetius A."/>
            <person name="Orphan V."/>
        </authorList>
    </citation>
    <scope>NUCLEOTIDE SEQUENCE</scope>
</reference>
<name>A0A7G9YFN8_9EURY</name>
<dbReference type="GO" id="GO:0006488">
    <property type="term" value="P:dolichol-linked oligosaccharide biosynthetic process"/>
    <property type="evidence" value="ECO:0007669"/>
    <property type="project" value="InterPro"/>
</dbReference>
<organism evidence="7">
    <name type="scientific">Candidatus Methanogaster sp. ANME-2c ERB4</name>
    <dbReference type="NCBI Taxonomy" id="2759911"/>
    <lineage>
        <taxon>Archaea</taxon>
        <taxon>Methanobacteriati</taxon>
        <taxon>Methanobacteriota</taxon>
        <taxon>Stenosarchaea group</taxon>
        <taxon>Methanomicrobia</taxon>
        <taxon>Methanosarcinales</taxon>
        <taxon>ANME-2 cluster</taxon>
        <taxon>Candidatus Methanogasteraceae</taxon>
        <taxon>Candidatus Methanogaster</taxon>
    </lineage>
</organism>
<dbReference type="SUPFAM" id="SSF53756">
    <property type="entry name" value="UDP-Glycosyltransferase/glycogen phosphorylase"/>
    <property type="match status" value="1"/>
</dbReference>
<evidence type="ECO:0000256" key="3">
    <source>
        <dbReference type="ARBA" id="ARBA00022676"/>
    </source>
</evidence>
<proteinExistence type="inferred from homology"/>
<gene>
    <name evidence="7" type="primary">murG</name>
    <name evidence="7" type="ORF">JIHJHOFD_00005</name>
</gene>
<keyword evidence="5" id="KW-0256">Endoplasmic reticulum</keyword>
<dbReference type="InterPro" id="IPR048097">
    <property type="entry name" value="Cps14G-like"/>
</dbReference>
<dbReference type="InterPro" id="IPR039042">
    <property type="entry name" value="Alg13-like"/>
</dbReference>
<evidence type="ECO:0000256" key="1">
    <source>
        <dbReference type="ARBA" id="ARBA00004240"/>
    </source>
</evidence>
<protein>
    <submittedName>
        <fullName evidence="7">UDP-N-acetylglucosamine--N-acetylmuramyl-(Pentapeptide) pyrophosphoryl-undecaprenol N-acetylglucosamine transferase</fullName>
        <ecNumber evidence="7">2.4.1.227</ecNumber>
    </submittedName>
</protein>
<dbReference type="PANTHER" id="PTHR12867:SF6">
    <property type="entry name" value="N-ACETYLGLUCOSAMINYLDIPHOSPHODOLICHOL N-ACETYLGLUCOSAMINYLTRANSFERASE"/>
    <property type="match status" value="1"/>
</dbReference>
<evidence type="ECO:0000256" key="5">
    <source>
        <dbReference type="ARBA" id="ARBA00022824"/>
    </source>
</evidence>
<dbReference type="InterPro" id="IPR007235">
    <property type="entry name" value="Glyco_trans_28_C"/>
</dbReference>
<evidence type="ECO:0000256" key="2">
    <source>
        <dbReference type="ARBA" id="ARBA00006962"/>
    </source>
</evidence>
<dbReference type="GO" id="GO:0016758">
    <property type="term" value="F:hexosyltransferase activity"/>
    <property type="evidence" value="ECO:0007669"/>
    <property type="project" value="InterPro"/>
</dbReference>
<keyword evidence="4 7" id="KW-0808">Transferase</keyword>
<dbReference type="EC" id="2.4.1.227" evidence="7"/>
<keyword evidence="3 7" id="KW-0328">Glycosyltransferase</keyword>
<dbReference type="AlphaFoldDB" id="A0A7G9YFN8"/>
<evidence type="ECO:0000256" key="4">
    <source>
        <dbReference type="ARBA" id="ARBA00022679"/>
    </source>
</evidence>
<dbReference type="Pfam" id="PF04101">
    <property type="entry name" value="Glyco_tran_28_C"/>
    <property type="match status" value="1"/>
</dbReference>